<dbReference type="InterPro" id="IPR023753">
    <property type="entry name" value="FAD/NAD-binding_dom"/>
</dbReference>
<dbReference type="SUPFAM" id="SSF51905">
    <property type="entry name" value="FAD/NAD(P)-binding domain"/>
    <property type="match status" value="1"/>
</dbReference>
<dbReference type="PANTHER" id="PTHR48105">
    <property type="entry name" value="THIOREDOXIN REDUCTASE 1-RELATED-RELATED"/>
    <property type="match status" value="1"/>
</dbReference>
<keyword evidence="5" id="KW-1185">Reference proteome</keyword>
<dbReference type="PRINTS" id="PR00469">
    <property type="entry name" value="PNDRDTASEII"/>
</dbReference>
<dbReference type="Gene3D" id="3.50.50.60">
    <property type="entry name" value="FAD/NAD(P)-binding domain"/>
    <property type="match status" value="2"/>
</dbReference>
<keyword evidence="1" id="KW-0285">Flavoprotein</keyword>
<dbReference type="RefSeq" id="WP_349220246.1">
    <property type="nucleotide sequence ID" value="NZ_JBBMFD010000020.1"/>
</dbReference>
<evidence type="ECO:0000259" key="3">
    <source>
        <dbReference type="Pfam" id="PF07992"/>
    </source>
</evidence>
<dbReference type="Proteomes" id="UP001489509">
    <property type="component" value="Unassembled WGS sequence"/>
</dbReference>
<evidence type="ECO:0000256" key="2">
    <source>
        <dbReference type="ARBA" id="ARBA00023002"/>
    </source>
</evidence>
<evidence type="ECO:0000313" key="5">
    <source>
        <dbReference type="Proteomes" id="UP001489509"/>
    </source>
</evidence>
<proteinExistence type="predicted"/>
<gene>
    <name evidence="4" type="ORF">WMO26_10535</name>
</gene>
<comment type="caution">
    <text evidence="4">The sequence shown here is derived from an EMBL/GenBank/DDBJ whole genome shotgun (WGS) entry which is preliminary data.</text>
</comment>
<accession>A0ABV1E1U5</accession>
<organism evidence="4 5">
    <name type="scientific">Solibaculum intestinale</name>
    <dbReference type="NCBI Taxonomy" id="3133165"/>
    <lineage>
        <taxon>Bacteria</taxon>
        <taxon>Bacillati</taxon>
        <taxon>Bacillota</taxon>
        <taxon>Clostridia</taxon>
        <taxon>Eubacteriales</taxon>
        <taxon>Oscillospiraceae</taxon>
        <taxon>Solibaculum</taxon>
    </lineage>
</organism>
<sequence length="284" mass="30038">MIIGAGPAGLSAAVNALTRGKTVRILSGGDPFLKKAERVDNYLGLYHVSGKELMASFLEHVKAMGVEPEIGRVVNILPFGDKFMVNFNSEILEAKTVILALGASSPKQIPGEGKLLGHGVSYCATCDGMLYRGKEAVVYGQSDGAAGEANFLHSIGVEVTYVTARERPAELSPAIPYLRGTITEILGSKTVTGARVGDRILEAQGVFLLRNSIAPDALMDGLEIKNGFVVVNSAMETSIPGVFACGDCTGKPLQVSKAVGEGLIAGQQAAKYLDEIYKEEKEYV</sequence>
<name>A0ABV1E1U5_9FIRM</name>
<keyword evidence="2" id="KW-0560">Oxidoreductase</keyword>
<feature type="domain" description="FAD/NAD(P)-binding" evidence="3">
    <location>
        <begin position="1"/>
        <end position="262"/>
    </location>
</feature>
<dbReference type="InterPro" id="IPR036188">
    <property type="entry name" value="FAD/NAD-bd_sf"/>
</dbReference>
<dbReference type="PRINTS" id="PR00368">
    <property type="entry name" value="FADPNR"/>
</dbReference>
<evidence type="ECO:0000256" key="1">
    <source>
        <dbReference type="ARBA" id="ARBA00022630"/>
    </source>
</evidence>
<reference evidence="4 5" key="1">
    <citation type="submission" date="2024-03" db="EMBL/GenBank/DDBJ databases">
        <title>Human intestinal bacterial collection.</title>
        <authorList>
            <person name="Pauvert C."/>
            <person name="Hitch T.C.A."/>
            <person name="Clavel T."/>
        </authorList>
    </citation>
    <scope>NUCLEOTIDE SEQUENCE [LARGE SCALE GENOMIC DNA]</scope>
    <source>
        <strain evidence="4 5">CLA-JM-H44</strain>
    </source>
</reference>
<protein>
    <submittedName>
        <fullName evidence="4">NAD(P)/FAD-dependent oxidoreductase</fullName>
    </submittedName>
</protein>
<dbReference type="EMBL" id="JBBMFD010000020">
    <property type="protein sequence ID" value="MEQ2441262.1"/>
    <property type="molecule type" value="Genomic_DNA"/>
</dbReference>
<dbReference type="Pfam" id="PF07992">
    <property type="entry name" value="Pyr_redox_2"/>
    <property type="match status" value="1"/>
</dbReference>
<dbReference type="InterPro" id="IPR050097">
    <property type="entry name" value="Ferredoxin-NADP_redctase_2"/>
</dbReference>
<evidence type="ECO:0000313" key="4">
    <source>
        <dbReference type="EMBL" id="MEQ2441262.1"/>
    </source>
</evidence>